<accession>A0A1E7WJG7</accession>
<sequence>MRSTSRGFTGRGLGQGNRTCPLHRKCTGPARKIPPMRYGKLRANRWHASGADRGDVLRGSDVFWNVSPGNLWSKGFRRLALTRHPTGRYAFRFKGDFLGWSAPQMGGVPHGSGLYTASRNDICGVKTVRKPAWLLNSLPSFPSFIRGFDSLHPLHSSSRREAMTPDWNDQGVLPPLRPCLPGSSQCNFLKLPHDSK</sequence>
<keyword evidence="3" id="KW-1185">Reference proteome</keyword>
<comment type="caution">
    <text evidence="2">The sequence shown here is derived from an EMBL/GenBank/DDBJ whole genome shotgun (WGS) entry which is preliminary data.</text>
</comment>
<evidence type="ECO:0000313" key="2">
    <source>
        <dbReference type="EMBL" id="OEZ98749.1"/>
    </source>
</evidence>
<proteinExistence type="predicted"/>
<reference evidence="3" key="1">
    <citation type="journal article" date="2016" name="Front. Microbiol.">
        <title>Molecular Keys to the Janthinobacterium and Duganella spp. Interaction with the Plant Pathogen Fusarium graminearum.</title>
        <authorList>
            <person name="Haack F.S."/>
            <person name="Poehlein A."/>
            <person name="Kroger C."/>
            <person name="Voigt C.A."/>
            <person name="Piepenbring M."/>
            <person name="Bode H.B."/>
            <person name="Daniel R."/>
            <person name="Schafer W."/>
            <person name="Streit W.R."/>
        </authorList>
    </citation>
    <scope>NUCLEOTIDE SEQUENCE [LARGE SCALE GENOMIC DNA]</scope>
    <source>
        <strain evidence="3">T54</strain>
    </source>
</reference>
<evidence type="ECO:0000256" key="1">
    <source>
        <dbReference type="SAM" id="MobiDB-lite"/>
    </source>
</evidence>
<organism evidence="2 3">
    <name type="scientific">Duganella phyllosphaerae</name>
    <dbReference type="NCBI Taxonomy" id="762836"/>
    <lineage>
        <taxon>Bacteria</taxon>
        <taxon>Pseudomonadati</taxon>
        <taxon>Pseudomonadota</taxon>
        <taxon>Betaproteobacteria</taxon>
        <taxon>Burkholderiales</taxon>
        <taxon>Oxalobacteraceae</taxon>
        <taxon>Telluria group</taxon>
        <taxon>Duganella</taxon>
    </lineage>
</organism>
<evidence type="ECO:0000313" key="3">
    <source>
        <dbReference type="Proteomes" id="UP000175989"/>
    </source>
</evidence>
<feature type="region of interest" description="Disordered" evidence="1">
    <location>
        <begin position="1"/>
        <end position="23"/>
    </location>
</feature>
<name>A0A1E7WJG7_9BURK</name>
<gene>
    <name evidence="2" type="ORF">DUPY_29290</name>
</gene>
<dbReference type="Proteomes" id="UP000175989">
    <property type="component" value="Unassembled WGS sequence"/>
</dbReference>
<protein>
    <submittedName>
        <fullName evidence="2">Uncharacterized protein</fullName>
    </submittedName>
</protein>
<dbReference type="EMBL" id="LROM01000090">
    <property type="protein sequence ID" value="OEZ98749.1"/>
    <property type="molecule type" value="Genomic_DNA"/>
</dbReference>
<dbReference type="AlphaFoldDB" id="A0A1E7WJG7"/>